<sequence length="386" mass="45187">MRSLVSIQPRPKALKVEVSSVSEAASSAADTRRQRHRVVVKRAYHQRLNRLRDLRREESVLQTQFHTALVHIATLLRDKPTQNASSTTIRALLASYVGLLTLKCQLEEEQLELSATMERYTLFHSRVQQLVTENTSPIQYVTLPTPIDRALVTSTNKSVNPLAVTIDSVSLSTCYEVSRRTWSDIQTFMARTDHFHLGSQVFGWEHRYRFADRSERHLQYSISKTFPSISAQELSRRSWRAMTTETSYQALHTSSMTSRLRLIQRVDEHNLIFLRLLGRPNQETVFKTRCLISRFQVERGYVTIYRSMNPEYVQPAVKEDSPHTVWLEMFSWTYFEELKEENKVRFEFGGEMRHQSTDNARFWMMELLLMALRWENMVVGPRFTLT</sequence>
<reference evidence="1" key="1">
    <citation type="submission" date="2019-03" db="EMBL/GenBank/DDBJ databases">
        <title>Long read genome sequence of the mycoparasitic Pythium oligandrum ATCC 38472 isolated from sugarbeet rhizosphere.</title>
        <authorList>
            <person name="Gaulin E."/>
        </authorList>
    </citation>
    <scope>NUCLEOTIDE SEQUENCE</scope>
    <source>
        <strain evidence="1">ATCC 38472_TT</strain>
    </source>
</reference>
<dbReference type="EMBL" id="SPLM01000041">
    <property type="protein sequence ID" value="TMW64155.1"/>
    <property type="molecule type" value="Genomic_DNA"/>
</dbReference>
<dbReference type="Proteomes" id="UP000794436">
    <property type="component" value="Unassembled WGS sequence"/>
</dbReference>
<accession>A0A8K1FHQ8</accession>
<proteinExistence type="predicted"/>
<evidence type="ECO:0000313" key="2">
    <source>
        <dbReference type="Proteomes" id="UP000794436"/>
    </source>
</evidence>
<comment type="caution">
    <text evidence="1">The sequence shown here is derived from an EMBL/GenBank/DDBJ whole genome shotgun (WGS) entry which is preliminary data.</text>
</comment>
<dbReference type="AlphaFoldDB" id="A0A8K1FHQ8"/>
<keyword evidence="2" id="KW-1185">Reference proteome</keyword>
<name>A0A8K1FHQ8_PYTOL</name>
<evidence type="ECO:0000313" key="1">
    <source>
        <dbReference type="EMBL" id="TMW64155.1"/>
    </source>
</evidence>
<dbReference type="OrthoDB" id="122199at2759"/>
<organism evidence="1 2">
    <name type="scientific">Pythium oligandrum</name>
    <name type="common">Mycoparasitic fungus</name>
    <dbReference type="NCBI Taxonomy" id="41045"/>
    <lineage>
        <taxon>Eukaryota</taxon>
        <taxon>Sar</taxon>
        <taxon>Stramenopiles</taxon>
        <taxon>Oomycota</taxon>
        <taxon>Peronosporomycetes</taxon>
        <taxon>Pythiales</taxon>
        <taxon>Pythiaceae</taxon>
        <taxon>Pythium</taxon>
    </lineage>
</organism>
<gene>
    <name evidence="1" type="ORF">Poli38472_014272</name>
</gene>
<protein>
    <submittedName>
        <fullName evidence="1">Uncharacterized protein</fullName>
    </submittedName>
</protein>